<comment type="caution">
    <text evidence="5">The sequence shown here is derived from an EMBL/GenBank/DDBJ whole genome shotgun (WGS) entry which is preliminary data.</text>
</comment>
<evidence type="ECO:0000313" key="6">
    <source>
        <dbReference type="Proteomes" id="UP001191004"/>
    </source>
</evidence>
<dbReference type="Pfam" id="PF10412">
    <property type="entry name" value="TrwB_AAD_bind"/>
    <property type="match status" value="1"/>
</dbReference>
<dbReference type="CDD" id="cd01127">
    <property type="entry name" value="TrwB_TraG_TraD_VirD4"/>
    <property type="match status" value="1"/>
</dbReference>
<keyword evidence="2" id="KW-0812">Transmembrane</keyword>
<keyword evidence="2" id="KW-1133">Transmembrane helix</keyword>
<organism evidence="5 6">
    <name type="scientific">Candidatus Nanosyncoccus nanoralicus</name>
    <dbReference type="NCBI Taxonomy" id="2171996"/>
    <lineage>
        <taxon>Bacteria</taxon>
        <taxon>Candidatus Saccharimonadota</taxon>
        <taxon>Candidatus Nanosyncoccalia</taxon>
        <taxon>Candidatus Nanosyncoccales</taxon>
        <taxon>Candidatus Nanosyncoccaceae</taxon>
        <taxon>Candidatus Nanosyncoccus</taxon>
    </lineage>
</organism>
<reference evidence="5 6" key="2">
    <citation type="journal article" date="2020" name="Cell Rep.">
        <title>Acquisition and Adaptation of Ultra-small Parasitic Reduced Genome Bacteria to Mammalian Hosts.</title>
        <authorList>
            <person name="McLean J.S."/>
            <person name="Bor B."/>
            <person name="Kerns K.A."/>
            <person name="Liu Q."/>
            <person name="To T.T."/>
            <person name="Solden L."/>
            <person name="Hendrickson E.L."/>
            <person name="Wrighton K."/>
            <person name="Shi W."/>
            <person name="He X."/>
        </authorList>
    </citation>
    <scope>NUCLEOTIDE SEQUENCE [LARGE SCALE GENOMIC DNA]</scope>
    <source>
        <strain evidence="5 6">TM7_KMM_G3_1_HOT_351</strain>
    </source>
</reference>
<dbReference type="InterPro" id="IPR019476">
    <property type="entry name" value="T4SS_TraD_DNA-bd"/>
</dbReference>
<dbReference type="InterPro" id="IPR027417">
    <property type="entry name" value="P-loop_NTPase"/>
</dbReference>
<feature type="transmembrane region" description="Helical" evidence="2">
    <location>
        <begin position="63"/>
        <end position="82"/>
    </location>
</feature>
<feature type="region of interest" description="Disordered" evidence="1">
    <location>
        <begin position="972"/>
        <end position="1021"/>
    </location>
</feature>
<gene>
    <name evidence="5" type="ORF">G3KMM_00110</name>
</gene>
<dbReference type="Pfam" id="PF26449">
    <property type="entry name" value="DUF8128"/>
    <property type="match status" value="1"/>
</dbReference>
<dbReference type="EMBL" id="PRLL01000002">
    <property type="protein sequence ID" value="RYC73886.1"/>
    <property type="molecule type" value="Genomic_DNA"/>
</dbReference>
<feature type="domain" description="DUF8128" evidence="4">
    <location>
        <begin position="156"/>
        <end position="440"/>
    </location>
</feature>
<sequence length="1021" mass="114045">MNGGNRLENLIRGGNQQPVEQESNSQVIDSPSAASTQSQNQQVGQGTASQSKNNMSTRIDSSIFVGIAIFGLIIIAAIFVVIRMLKQKRKAKEFERALKMIPMLIHLPPSTDDIQGGGRDERDVNDEAISQATIMYTIISSTLKKAGMKTHVYGQKYFSFEIVAVDGFVKYYAVVPAVLTETVKQAILTSYPTARLEETEVENIFSRDGMDNSENTGNQYNAENFVSGGELVMKKEVEYPILTFQEMKWDAQLALLNAFSKVRIGEGLGLQVMFRPLDSSWSKNAETKIKNIKSGKKGFSGKGSNLPIRILYLLTDIIRAPFEVPDEHKKDKDEHNSELSQKKQEEIQAIDTKAKFPAFECLIRIVAHSKSKARSEGLVGGVVAAFSQFDSPNSNGFKYDLSKKVDQLITDYIFRFFPVSNKKIVLNTQELATIFHLPSQASIPSSGVERQMTKQVDGPASLITDGVLIGRNEYRGAIKEIKLSVNDRRRHMYVIGASGMGKSVFLKNIAYQDMVEGKGFCFIDPHGDVTEELLSMVPEDRIDDVIYFDPSDMEFPIGMNMLEAKTPEEKDFIVQEGINMLYSLYDPGHTGIFGPRGEQMFRNAALLLMSDPKGATFLDIPSPFINKDLVIDKLKYVTDRDLFDYWTKEFPASQKSNDAGEVITWFASKWSPFKQNTMMKRVLGQIKSGFNIREIMDQQKILLVNLSKGKLGELNSKLLGMIFVMKFQTAAMSRVDTPEHDRKDFCLFVDEFQNFSTESFESILSEARKFRLNLIVANQFMTQLTDKIREGVLGNVGTIVAGRVGVTDAEMLEKVFTPVFKAEDLHKQPNHHAITTVLMNGMPSAPFTMNLPAPMGKEDRKVFESLREYSAKKYGRPGAEVDKEIDERLNIKNEGEKPVKEVPKNEGGGFMSMIGEKNSGQGIDLGVAKVPASQAIPGSPEAARIIQQANETPAKELSLEEIDAELAKLSQESKDNDLDWLASEEPKKTPVKQEEITKNTKIESERPDFGQMSSGDVINLR</sequence>
<dbReference type="Proteomes" id="UP001191004">
    <property type="component" value="Unassembled WGS sequence"/>
</dbReference>
<feature type="domain" description="Type IV secretion system coupling protein TraD DNA-binding" evidence="3">
    <location>
        <begin position="478"/>
        <end position="786"/>
    </location>
</feature>
<dbReference type="SUPFAM" id="SSF52540">
    <property type="entry name" value="P-loop containing nucleoside triphosphate hydrolases"/>
    <property type="match status" value="1"/>
</dbReference>
<evidence type="ECO:0008006" key="7">
    <source>
        <dbReference type="Google" id="ProtNLM"/>
    </source>
</evidence>
<evidence type="ECO:0000259" key="4">
    <source>
        <dbReference type="Pfam" id="PF26449"/>
    </source>
</evidence>
<evidence type="ECO:0000259" key="3">
    <source>
        <dbReference type="Pfam" id="PF10412"/>
    </source>
</evidence>
<evidence type="ECO:0000313" key="5">
    <source>
        <dbReference type="EMBL" id="RYC73886.1"/>
    </source>
</evidence>
<feature type="compositionally biased region" description="Basic and acidic residues" evidence="1">
    <location>
        <begin position="984"/>
        <end position="1008"/>
    </location>
</feature>
<feature type="region of interest" description="Disordered" evidence="1">
    <location>
        <begin position="1"/>
        <end position="53"/>
    </location>
</feature>
<dbReference type="InterPro" id="IPR051162">
    <property type="entry name" value="T4SS_component"/>
</dbReference>
<feature type="compositionally biased region" description="Polar residues" evidence="1">
    <location>
        <begin position="14"/>
        <end position="53"/>
    </location>
</feature>
<dbReference type="Gene3D" id="3.40.50.300">
    <property type="entry name" value="P-loop containing nucleotide triphosphate hydrolases"/>
    <property type="match status" value="2"/>
</dbReference>
<feature type="compositionally biased region" description="Polar residues" evidence="1">
    <location>
        <begin position="1011"/>
        <end position="1021"/>
    </location>
</feature>
<protein>
    <recommendedName>
        <fullName evidence="7">ATP-binding protein</fullName>
    </recommendedName>
</protein>
<keyword evidence="6" id="KW-1185">Reference proteome</keyword>
<proteinExistence type="predicted"/>
<dbReference type="RefSeq" id="WP_129604017.1">
    <property type="nucleotide sequence ID" value="NZ_PRLL01000002.1"/>
</dbReference>
<dbReference type="PANTHER" id="PTHR30121">
    <property type="entry name" value="UNCHARACTERIZED PROTEIN YJGR-RELATED"/>
    <property type="match status" value="1"/>
</dbReference>
<accession>A0ABY0FM52</accession>
<name>A0ABY0FM52_9BACT</name>
<evidence type="ECO:0000256" key="2">
    <source>
        <dbReference type="SAM" id="Phobius"/>
    </source>
</evidence>
<dbReference type="InterPro" id="IPR058441">
    <property type="entry name" value="DUF8128"/>
</dbReference>
<keyword evidence="2" id="KW-0472">Membrane</keyword>
<dbReference type="PANTHER" id="PTHR30121:SF6">
    <property type="entry name" value="SLR6007 PROTEIN"/>
    <property type="match status" value="1"/>
</dbReference>
<reference evidence="5 6" key="1">
    <citation type="journal article" date="2018" name="bioRxiv">
        <title>Evidence of independent acquisition and adaption of ultra-small bacteria to human hosts across the highly diverse yet reduced genomes of the phylum Saccharibacteria.</title>
        <authorList>
            <person name="McLean J.S."/>
            <person name="Bor B."/>
            <person name="To T.T."/>
            <person name="Liu Q."/>
            <person name="Kearns K.A."/>
            <person name="Solden L.M."/>
            <person name="Wrighton K.C."/>
            <person name="He X."/>
            <person name="Shi W."/>
        </authorList>
    </citation>
    <scope>NUCLEOTIDE SEQUENCE [LARGE SCALE GENOMIC DNA]</scope>
    <source>
        <strain evidence="5 6">TM7_KMM_G3_1_HOT_351</strain>
    </source>
</reference>
<evidence type="ECO:0000256" key="1">
    <source>
        <dbReference type="SAM" id="MobiDB-lite"/>
    </source>
</evidence>